<feature type="domain" description="D-glutamate cyclase-like C-terminal" evidence="1">
    <location>
        <begin position="18"/>
        <end position="309"/>
    </location>
</feature>
<name>F4XJW1_9CYAN</name>
<dbReference type="RefSeq" id="WP_008179105.1">
    <property type="nucleotide sequence ID" value="NZ_GL890825.1"/>
</dbReference>
<dbReference type="PANTHER" id="PTHR32022">
    <property type="entry name" value="D-GLUTAMATE CYCLASE, MITOCHONDRIAL"/>
    <property type="match status" value="1"/>
</dbReference>
<dbReference type="Pfam" id="PF14336">
    <property type="entry name" value="GLUCM-like_C"/>
    <property type="match status" value="1"/>
</dbReference>
<dbReference type="InterPro" id="IPR025504">
    <property type="entry name" value="GLUCM_C"/>
</dbReference>
<dbReference type="Proteomes" id="UP000003959">
    <property type="component" value="Unassembled WGS sequence"/>
</dbReference>
<organism evidence="2 3">
    <name type="scientific">Moorena producens 3L</name>
    <dbReference type="NCBI Taxonomy" id="489825"/>
    <lineage>
        <taxon>Bacteria</taxon>
        <taxon>Bacillati</taxon>
        <taxon>Cyanobacteriota</taxon>
        <taxon>Cyanophyceae</taxon>
        <taxon>Coleofasciculales</taxon>
        <taxon>Coleofasciculaceae</taxon>
        <taxon>Moorena</taxon>
    </lineage>
</organism>
<sequence length="319" mass="33064">MTAAFGNSPEVKTRIEKIENICGRDIGNGIEPLVEAAKGGLLGAARSIAEHPSPHVAIMTGFFVPHGTPPAAETDGPIGCAHLAAALLRVGIPVRLVTDPLCLNAVKVAARAAGIPAQVPFDVVPVDAASAEDPSVSSIVNSWQSAEPPVSHVISIERAGPSYDGTVRNMIGNDITAHTAPLHLLFILSEIISIGIGDAGNELGMGTLPKELIAKSISTGEQIACNIPCNHLIVCGVSNWAAIGLLTAVGLLRPDLKSKLTEGLTLETDKHILTTVVKEGPAVDGDTAVQELAVDTLPWEYHGKVLTEILEAAGLTKSV</sequence>
<dbReference type="HOGENOM" id="CLU_062537_1_0_3"/>
<dbReference type="AlphaFoldDB" id="F4XJW1"/>
<protein>
    <recommendedName>
        <fullName evidence="1">D-glutamate cyclase-like C-terminal domain-containing protein</fullName>
    </recommendedName>
</protein>
<gene>
    <name evidence="2" type="ORF">LYNGBM3L_08880</name>
</gene>
<dbReference type="EMBL" id="GL890825">
    <property type="protein sequence ID" value="EGJ34920.1"/>
    <property type="molecule type" value="Genomic_DNA"/>
</dbReference>
<evidence type="ECO:0000313" key="3">
    <source>
        <dbReference type="Proteomes" id="UP000003959"/>
    </source>
</evidence>
<dbReference type="eggNOG" id="ENOG502Z7HZ">
    <property type="taxonomic scope" value="Bacteria"/>
</dbReference>
<evidence type="ECO:0000313" key="2">
    <source>
        <dbReference type="EMBL" id="EGJ34920.1"/>
    </source>
</evidence>
<dbReference type="Gene3D" id="3.90.1640.20">
    <property type="entry name" value="TON_0340"/>
    <property type="match status" value="1"/>
</dbReference>
<evidence type="ECO:0000259" key="1">
    <source>
        <dbReference type="Pfam" id="PF14336"/>
    </source>
</evidence>
<dbReference type="PANTHER" id="PTHR32022:SF10">
    <property type="entry name" value="D-GLUTAMATE CYCLASE, MITOCHONDRIAL"/>
    <property type="match status" value="1"/>
</dbReference>
<proteinExistence type="predicted"/>
<reference evidence="3" key="1">
    <citation type="journal article" date="2011" name="Proc. Natl. Acad. Sci. U.S.A.">
        <title>Genomic insights into the physiology and ecology of the marine filamentous cyanobacterium Lyngbya majuscula.</title>
        <authorList>
            <person name="Jones A.C."/>
            <person name="Monroe E.A."/>
            <person name="Podell S."/>
            <person name="Hess W.R."/>
            <person name="Klages S."/>
            <person name="Esquenazi E."/>
            <person name="Niessen S."/>
            <person name="Hoover H."/>
            <person name="Rothmann M."/>
            <person name="Lasken R.S."/>
            <person name="Yates J.R.III."/>
            <person name="Reinhardt R."/>
            <person name="Kube M."/>
            <person name="Burkart M.D."/>
            <person name="Allen E.E."/>
            <person name="Dorrestein P.C."/>
            <person name="Gerwick W.H."/>
            <person name="Gerwick L."/>
        </authorList>
    </citation>
    <scope>NUCLEOTIDE SEQUENCE [LARGE SCALE GENOMIC DNA]</scope>
    <source>
        <strain evidence="3">3L</strain>
    </source>
</reference>
<keyword evidence="3" id="KW-1185">Reference proteome</keyword>
<dbReference type="OrthoDB" id="1668885at2"/>
<accession>F4XJW1</accession>